<evidence type="ECO:0000256" key="5">
    <source>
        <dbReference type="SAM" id="MobiDB-lite"/>
    </source>
</evidence>
<organism evidence="6 7">
    <name type="scientific">Absidia repens</name>
    <dbReference type="NCBI Taxonomy" id="90262"/>
    <lineage>
        <taxon>Eukaryota</taxon>
        <taxon>Fungi</taxon>
        <taxon>Fungi incertae sedis</taxon>
        <taxon>Mucoromycota</taxon>
        <taxon>Mucoromycotina</taxon>
        <taxon>Mucoromycetes</taxon>
        <taxon>Mucorales</taxon>
        <taxon>Cunninghamellaceae</taxon>
        <taxon>Absidia</taxon>
    </lineage>
</organism>
<feature type="compositionally biased region" description="Acidic residues" evidence="5">
    <location>
        <begin position="167"/>
        <end position="197"/>
    </location>
</feature>
<feature type="region of interest" description="Disordered" evidence="5">
    <location>
        <begin position="161"/>
        <end position="197"/>
    </location>
</feature>
<dbReference type="Pfam" id="PF05997">
    <property type="entry name" value="Nop52"/>
    <property type="match status" value="1"/>
</dbReference>
<dbReference type="InterPro" id="IPR010301">
    <property type="entry name" value="RRP1"/>
</dbReference>
<dbReference type="Proteomes" id="UP000193560">
    <property type="component" value="Unassembled WGS sequence"/>
</dbReference>
<keyword evidence="7" id="KW-1185">Reference proteome</keyword>
<dbReference type="OrthoDB" id="2019504at2759"/>
<sequence length="197" mass="22850">MSDKPLVQQALANDLGALILDVPENNVIPFIVAFWKVHCAEWHGLDRIRLDKYLLLFRRVVFYSFSWLADNQWNEEKVEAYTNCLLEGPLHPTDRTKPDAIVYHIMEVYFEELEKVMDAASNNNEDDDDEELSVPMEALMRPIVVLSTDALNKTTRIKAKEVLREYEESDDSDNNDDEDLDMELEAMDSDDMEDDSE</sequence>
<evidence type="ECO:0000256" key="3">
    <source>
        <dbReference type="ARBA" id="ARBA00022552"/>
    </source>
</evidence>
<comment type="caution">
    <text evidence="6">The sequence shown here is derived from an EMBL/GenBank/DDBJ whole genome shotgun (WGS) entry which is preliminary data.</text>
</comment>
<keyword evidence="4" id="KW-0539">Nucleus</keyword>
<name>A0A1X2HYE3_9FUNG</name>
<dbReference type="PANTHER" id="PTHR13026">
    <property type="entry name" value="NNP-1 PROTEIN NOVEL NUCLEAR PROTEIN 1 NOP52"/>
    <property type="match status" value="1"/>
</dbReference>
<keyword evidence="3" id="KW-0698">rRNA processing</keyword>
<evidence type="ECO:0000256" key="1">
    <source>
        <dbReference type="ARBA" id="ARBA00004123"/>
    </source>
</evidence>
<dbReference type="GO" id="GO:0006364">
    <property type="term" value="P:rRNA processing"/>
    <property type="evidence" value="ECO:0007669"/>
    <property type="project" value="UniProtKB-KW"/>
</dbReference>
<evidence type="ECO:0000256" key="2">
    <source>
        <dbReference type="ARBA" id="ARBA00006374"/>
    </source>
</evidence>
<dbReference type="EMBL" id="MCGE01000046">
    <property type="protein sequence ID" value="ORZ05088.1"/>
    <property type="molecule type" value="Genomic_DNA"/>
</dbReference>
<dbReference type="PANTHER" id="PTHR13026:SF0">
    <property type="entry name" value="RIBOSOMAL RNA PROCESSING 1B"/>
    <property type="match status" value="1"/>
</dbReference>
<protein>
    <submittedName>
        <fullName evidence="6">Nucleolar</fullName>
    </submittedName>
</protein>
<evidence type="ECO:0000256" key="4">
    <source>
        <dbReference type="ARBA" id="ARBA00023242"/>
    </source>
</evidence>
<dbReference type="AlphaFoldDB" id="A0A1X2HYE3"/>
<dbReference type="STRING" id="90262.A0A1X2HYE3"/>
<proteinExistence type="inferred from homology"/>
<reference evidence="6 7" key="1">
    <citation type="submission" date="2016-07" db="EMBL/GenBank/DDBJ databases">
        <title>Pervasive Adenine N6-methylation of Active Genes in Fungi.</title>
        <authorList>
            <consortium name="DOE Joint Genome Institute"/>
            <person name="Mondo S.J."/>
            <person name="Dannebaum R.O."/>
            <person name="Kuo R.C."/>
            <person name="Labutti K."/>
            <person name="Haridas S."/>
            <person name="Kuo A."/>
            <person name="Salamov A."/>
            <person name="Ahrendt S.R."/>
            <person name="Lipzen A."/>
            <person name="Sullivan W."/>
            <person name="Andreopoulos W.B."/>
            <person name="Clum A."/>
            <person name="Lindquist E."/>
            <person name="Daum C."/>
            <person name="Ramamoorthy G.K."/>
            <person name="Gryganskyi A."/>
            <person name="Culley D."/>
            <person name="Magnuson J.K."/>
            <person name="James T.Y."/>
            <person name="O'Malley M.A."/>
            <person name="Stajich J.E."/>
            <person name="Spatafora J.W."/>
            <person name="Visel A."/>
            <person name="Grigoriev I.V."/>
        </authorList>
    </citation>
    <scope>NUCLEOTIDE SEQUENCE [LARGE SCALE GENOMIC DNA]</scope>
    <source>
        <strain evidence="6 7">NRRL 1336</strain>
    </source>
</reference>
<evidence type="ECO:0000313" key="6">
    <source>
        <dbReference type="EMBL" id="ORZ05088.1"/>
    </source>
</evidence>
<accession>A0A1X2HYE3</accession>
<evidence type="ECO:0000313" key="7">
    <source>
        <dbReference type="Proteomes" id="UP000193560"/>
    </source>
</evidence>
<dbReference type="GO" id="GO:0030688">
    <property type="term" value="C:preribosome, small subunit precursor"/>
    <property type="evidence" value="ECO:0007669"/>
    <property type="project" value="InterPro"/>
</dbReference>
<comment type="similarity">
    <text evidence="2">Belongs to the RRP1 family.</text>
</comment>
<gene>
    <name evidence="6" type="ORF">BCR42DRAFT_428681</name>
</gene>
<dbReference type="GO" id="GO:0005634">
    <property type="term" value="C:nucleus"/>
    <property type="evidence" value="ECO:0007669"/>
    <property type="project" value="UniProtKB-SubCell"/>
</dbReference>
<comment type="subcellular location">
    <subcellularLocation>
        <location evidence="1">Nucleus</location>
    </subcellularLocation>
</comment>